<dbReference type="SUPFAM" id="SSF57716">
    <property type="entry name" value="Glucocorticoid receptor-like (DNA-binding domain)"/>
    <property type="match status" value="1"/>
</dbReference>
<dbReference type="EnsemblMetazoa" id="MDOA016224-RA">
    <property type="protein sequence ID" value="MDOA016224-PA"/>
    <property type="gene ID" value="MDOA016224"/>
</dbReference>
<dbReference type="GO" id="GO:0005634">
    <property type="term" value="C:nucleus"/>
    <property type="evidence" value="ECO:0007669"/>
    <property type="project" value="InterPro"/>
</dbReference>
<accession>A0A1I8NJL3</accession>
<evidence type="ECO:0000259" key="9">
    <source>
        <dbReference type="PROSITE" id="PS51915"/>
    </source>
</evidence>
<dbReference type="PROSITE" id="PS00028">
    <property type="entry name" value="ZINC_FINGER_C2H2_1"/>
    <property type="match status" value="3"/>
</dbReference>
<dbReference type="PANTHER" id="PTHR24379:SF127">
    <property type="entry name" value="BLOODY FINGERS-RELATED"/>
    <property type="match status" value="1"/>
</dbReference>
<feature type="region of interest" description="Disordered" evidence="7">
    <location>
        <begin position="400"/>
        <end position="422"/>
    </location>
</feature>
<dbReference type="SMART" id="SM00355">
    <property type="entry name" value="ZnF_C2H2"/>
    <property type="match status" value="6"/>
</dbReference>
<feature type="domain" description="C2H2-type" evidence="8">
    <location>
        <begin position="451"/>
        <end position="479"/>
    </location>
</feature>
<evidence type="ECO:0000256" key="5">
    <source>
        <dbReference type="PROSITE-ProRule" id="PRU00042"/>
    </source>
</evidence>
<feature type="region of interest" description="Disordered" evidence="7">
    <location>
        <begin position="91"/>
        <end position="145"/>
    </location>
</feature>
<feature type="compositionally biased region" description="Basic and acidic residues" evidence="7">
    <location>
        <begin position="110"/>
        <end position="122"/>
    </location>
</feature>
<dbReference type="Pfam" id="PF07776">
    <property type="entry name" value="zf-AD"/>
    <property type="match status" value="1"/>
</dbReference>
<dbReference type="RefSeq" id="XP_011293485.2">
    <property type="nucleotide sequence ID" value="XM_011295183.3"/>
</dbReference>
<dbReference type="KEGG" id="mde:105261971"/>
<dbReference type="RefSeq" id="XP_011293487.2">
    <property type="nucleotide sequence ID" value="XM_011295185.3"/>
</dbReference>
<dbReference type="Gene3D" id="3.40.1800.20">
    <property type="match status" value="1"/>
</dbReference>
<keyword evidence="2" id="KW-0677">Repeat</keyword>
<dbReference type="SMART" id="SM00868">
    <property type="entry name" value="zf-AD"/>
    <property type="match status" value="1"/>
</dbReference>
<dbReference type="InterPro" id="IPR036236">
    <property type="entry name" value="Znf_C2H2_sf"/>
</dbReference>
<feature type="binding site" evidence="6">
    <location>
        <position position="55"/>
    </location>
    <ligand>
        <name>Zn(2+)</name>
        <dbReference type="ChEBI" id="CHEBI:29105"/>
    </ligand>
</feature>
<feature type="binding site" evidence="6">
    <location>
        <position position="58"/>
    </location>
    <ligand>
        <name>Zn(2+)</name>
        <dbReference type="ChEBI" id="CHEBI:29105"/>
    </ligand>
</feature>
<name>A0A1I8NJL3_MUSDO</name>
<dbReference type="GO" id="GO:0000977">
    <property type="term" value="F:RNA polymerase II transcription regulatory region sequence-specific DNA binding"/>
    <property type="evidence" value="ECO:0007669"/>
    <property type="project" value="TreeGrafter"/>
</dbReference>
<gene>
    <name evidence="10" type="primary">105261971</name>
</gene>
<dbReference type="OrthoDB" id="8922241at2759"/>
<keyword evidence="4 6" id="KW-0862">Zinc</keyword>
<evidence type="ECO:0000256" key="4">
    <source>
        <dbReference type="ARBA" id="ARBA00022833"/>
    </source>
</evidence>
<dbReference type="PROSITE" id="PS51915">
    <property type="entry name" value="ZAD"/>
    <property type="match status" value="1"/>
</dbReference>
<dbReference type="Gene3D" id="3.30.160.60">
    <property type="entry name" value="Classic Zinc Finger"/>
    <property type="match status" value="2"/>
</dbReference>
<dbReference type="InterPro" id="IPR012934">
    <property type="entry name" value="Znf_AD"/>
</dbReference>
<evidence type="ECO:0000256" key="7">
    <source>
        <dbReference type="SAM" id="MobiDB-lite"/>
    </source>
</evidence>
<proteinExistence type="predicted"/>
<feature type="binding site" evidence="6">
    <location>
        <position position="7"/>
    </location>
    <ligand>
        <name>Zn(2+)</name>
        <dbReference type="ChEBI" id="CHEBI:29105"/>
    </ligand>
</feature>
<dbReference type="PANTHER" id="PTHR24379">
    <property type="entry name" value="KRAB AND ZINC FINGER DOMAIN-CONTAINING"/>
    <property type="match status" value="1"/>
</dbReference>
<dbReference type="AlphaFoldDB" id="A0A1I8NJL3"/>
<dbReference type="VEuPathDB" id="VectorBase:MDOA016224"/>
<evidence type="ECO:0000259" key="8">
    <source>
        <dbReference type="PROSITE" id="PS50157"/>
    </source>
</evidence>
<dbReference type="VEuPathDB" id="VectorBase:MDOMA2_003224"/>
<evidence type="ECO:0000256" key="2">
    <source>
        <dbReference type="ARBA" id="ARBA00022737"/>
    </source>
</evidence>
<dbReference type="PROSITE" id="PS50157">
    <property type="entry name" value="ZINC_FINGER_C2H2_2"/>
    <property type="match status" value="2"/>
</dbReference>
<protein>
    <recommendedName>
        <fullName evidence="11">C2H2-type domain-containing protein</fullName>
    </recommendedName>
</protein>
<evidence type="ECO:0000313" key="10">
    <source>
        <dbReference type="EnsemblMetazoa" id="MDOA016224-PC"/>
    </source>
</evidence>
<feature type="domain" description="ZAD" evidence="9">
    <location>
        <begin position="5"/>
        <end position="82"/>
    </location>
</feature>
<feature type="compositionally biased region" description="Polar residues" evidence="7">
    <location>
        <begin position="409"/>
        <end position="418"/>
    </location>
</feature>
<dbReference type="EnsemblMetazoa" id="MDOA016224-RB">
    <property type="protein sequence ID" value="MDOA016224-PB"/>
    <property type="gene ID" value="MDOA016224"/>
</dbReference>
<feature type="compositionally biased region" description="Polar residues" evidence="7">
    <location>
        <begin position="94"/>
        <end position="106"/>
    </location>
</feature>
<evidence type="ECO:0000256" key="6">
    <source>
        <dbReference type="PROSITE-ProRule" id="PRU01263"/>
    </source>
</evidence>
<feature type="binding site" evidence="6">
    <location>
        <position position="10"/>
    </location>
    <ligand>
        <name>Zn(2+)</name>
        <dbReference type="ChEBI" id="CHEBI:29105"/>
    </ligand>
</feature>
<dbReference type="EnsemblMetazoa" id="MDOA016224-RC">
    <property type="protein sequence ID" value="MDOA016224-PC"/>
    <property type="gene ID" value="MDOA016224"/>
</dbReference>
<evidence type="ECO:0008006" key="11">
    <source>
        <dbReference type="Google" id="ProtNLM"/>
    </source>
</evidence>
<reference evidence="10" key="1">
    <citation type="submission" date="2020-05" db="UniProtKB">
        <authorList>
            <consortium name="EnsemblMetazoa"/>
        </authorList>
    </citation>
    <scope>IDENTIFICATION</scope>
    <source>
        <strain evidence="10">Aabys</strain>
    </source>
</reference>
<dbReference type="RefSeq" id="XP_011293486.2">
    <property type="nucleotide sequence ID" value="XM_011295184.3"/>
</dbReference>
<sequence length="556" mass="63686">MDYTKVCRLCVNNFEDGKPLYDENGRANVLHEITCKYFHPQIVNIFEAKYLTSICSVCWRYLSEFHSFETTIQLAQLKLLEIKAPKNKTDTRNDAQLANNFPTLTNLLEKPGDVQKDQEDVSKTPINEATDNNDDNNASEQGSSSVANMSLEDDRSMEASSSPSDSETPIEIIDLDSDHEVQPNKHKKLNTCKTVAQMKVSPAISDQLNGTRIGRLNEFLKQWLPQIKCGTCETVCQTISELENHFIERHPKAPIYIICCSRLIQLRCANEHALLHKNPNSFKCNLCGKLYGGRSSLKLHVSKVHPEHIQFHCKLCGDKQSSYQLQVKHYSEKHSTGRPIKPIKNSEGRPKYPCHLCSNKAASVLSYYHHYWFEHQHLKSVYHCDACDKTYPFSEHICPGASSEKHNDSSSALNTSSGGKKFDCSDCDSSFDTEREVIEHLAAQHRKIDLYTCPCCLVTFDAVTKIPEHRKQHHPNEAKADYYLHMDYKFDKLLKEYLAKTKNTYQHYVGDLIRIRDRRRYRDSSKRKVGGEKEAQTSRRRKTNDDDDDLMVVGSP</sequence>
<organism evidence="10">
    <name type="scientific">Musca domestica</name>
    <name type="common">House fly</name>
    <dbReference type="NCBI Taxonomy" id="7370"/>
    <lineage>
        <taxon>Eukaryota</taxon>
        <taxon>Metazoa</taxon>
        <taxon>Ecdysozoa</taxon>
        <taxon>Arthropoda</taxon>
        <taxon>Hexapoda</taxon>
        <taxon>Insecta</taxon>
        <taxon>Pterygota</taxon>
        <taxon>Neoptera</taxon>
        <taxon>Endopterygota</taxon>
        <taxon>Diptera</taxon>
        <taxon>Brachycera</taxon>
        <taxon>Muscomorpha</taxon>
        <taxon>Muscoidea</taxon>
        <taxon>Muscidae</taxon>
        <taxon>Musca</taxon>
    </lineage>
</organism>
<dbReference type="GO" id="GO:0008270">
    <property type="term" value="F:zinc ion binding"/>
    <property type="evidence" value="ECO:0007669"/>
    <property type="project" value="UniProtKB-UniRule"/>
</dbReference>
<feature type="region of interest" description="Disordered" evidence="7">
    <location>
        <begin position="522"/>
        <end position="556"/>
    </location>
</feature>
<feature type="domain" description="C2H2-type" evidence="8">
    <location>
        <begin position="282"/>
        <end position="305"/>
    </location>
</feature>
<keyword evidence="1 6" id="KW-0479">Metal-binding</keyword>
<keyword evidence="3 5" id="KW-0863">Zinc-finger</keyword>
<evidence type="ECO:0000256" key="3">
    <source>
        <dbReference type="ARBA" id="ARBA00022771"/>
    </source>
</evidence>
<dbReference type="GO" id="GO:0000981">
    <property type="term" value="F:DNA-binding transcription factor activity, RNA polymerase II-specific"/>
    <property type="evidence" value="ECO:0007669"/>
    <property type="project" value="TreeGrafter"/>
</dbReference>
<evidence type="ECO:0000256" key="1">
    <source>
        <dbReference type="ARBA" id="ARBA00022723"/>
    </source>
</evidence>
<dbReference type="SUPFAM" id="SSF57667">
    <property type="entry name" value="beta-beta-alpha zinc fingers"/>
    <property type="match status" value="1"/>
</dbReference>
<dbReference type="InterPro" id="IPR013087">
    <property type="entry name" value="Znf_C2H2_type"/>
</dbReference>
<feature type="compositionally biased region" description="Basic and acidic residues" evidence="7">
    <location>
        <begin position="522"/>
        <end position="537"/>
    </location>
</feature>